<comment type="pathway">
    <text evidence="1 2">Cell wall biogenesis; peptidoglycan biosynthesis.</text>
</comment>
<evidence type="ECO:0000313" key="6">
    <source>
        <dbReference type="Proteomes" id="UP000187404"/>
    </source>
</evidence>
<dbReference type="RefSeq" id="WP_075711674.1">
    <property type="nucleotide sequence ID" value="NZ_MJIE01000001.1"/>
</dbReference>
<keyword evidence="2" id="KW-0547">Nucleotide-binding</keyword>
<comment type="function">
    <text evidence="2">The lipid II isoglutaminyl synthase complex catalyzes the formation of alpha-D-isoglutamine in the cell wall lipid II stem peptide. The MurT subunit catalyzes the ATP-dependent amidation of D-glutamate residue of lipid II, converting it to an isoglutamine residue.</text>
</comment>
<dbReference type="OrthoDB" id="9803907at2"/>
<proteinExistence type="inferred from homology"/>
<comment type="caution">
    <text evidence="2">Lacks conserved residue(s) required for the propagation of feature annotation.</text>
</comment>
<dbReference type="GO" id="GO:0005524">
    <property type="term" value="F:ATP binding"/>
    <property type="evidence" value="ECO:0007669"/>
    <property type="project" value="UniProtKB-UniRule"/>
</dbReference>
<name>A0A1Q9JET8_9FIRM</name>
<dbReference type="GO" id="GO:0008270">
    <property type="term" value="F:zinc ion binding"/>
    <property type="evidence" value="ECO:0007669"/>
    <property type="project" value="UniProtKB-UniRule"/>
</dbReference>
<reference evidence="5 6" key="1">
    <citation type="journal article" date="2016" name="Appl. Environ. Microbiol.">
        <title>Function and Phylogeny of Bacterial Butyryl Coenzyme A:Acetate Transferases and Their Diversity in the Proximal Colon of Swine.</title>
        <authorList>
            <person name="Trachsel J."/>
            <person name="Bayles D.O."/>
            <person name="Looft T."/>
            <person name="Levine U.Y."/>
            <person name="Allen H.K."/>
        </authorList>
    </citation>
    <scope>NUCLEOTIDE SEQUENCE [LARGE SCALE GENOMIC DNA]</scope>
    <source>
        <strain evidence="5 6">68-3-10</strain>
    </source>
</reference>
<dbReference type="Pfam" id="PF08353">
    <property type="entry name" value="MurT_C"/>
    <property type="match status" value="1"/>
</dbReference>
<dbReference type="GO" id="GO:0016881">
    <property type="term" value="F:acid-amino acid ligase activity"/>
    <property type="evidence" value="ECO:0007669"/>
    <property type="project" value="InterPro"/>
</dbReference>
<dbReference type="Pfam" id="PF08245">
    <property type="entry name" value="Mur_ligase_M"/>
    <property type="match status" value="1"/>
</dbReference>
<dbReference type="InterPro" id="IPR043703">
    <property type="entry name" value="Lipid_II_synth_MurT"/>
</dbReference>
<evidence type="ECO:0000256" key="2">
    <source>
        <dbReference type="HAMAP-Rule" id="MF_02214"/>
    </source>
</evidence>
<sequence>MRFYIALWFAKIVNGLINLIDKSRGSNFAGEHAMKIDPQMVAHFKGIDPDRVLFITGTNGKSTTNNLVNHIFRENGKKVVSNLEGANLIYGVCTALIKASSLTGRVKADYFIFETDERFVPVIRRQLPAANLLITNLQKDQVQRNGDPDFIYRKLKEAVKGQNLRIFLNNEEPRARAFDEDAREAVSFGVARHSEAFRKSGSYVTMACPRCRHKIVFDYYNTDGIGAFHCSNCGHHSLAQADYTVEDVDFENRSFREAGEDFTMPYDTPYMLYNYSAAVAVAKEFGEIGPAEAAKAFAGFRNVGGRFEIMHYKGKTIKYMRIKQENPETLQTSINVMAADPNRKMVALGLCPLVDMIPHYAVTFYAYDCDFSKLVKSDVEKYFCFSNPVCYDTANRFIYEGVDPAKITIEDSEDVEVIFREIEEAETDNIYLITWLHTYEHMEKFLKKEGAVYE</sequence>
<feature type="binding site" evidence="2">
    <location>
        <position position="211"/>
    </location>
    <ligand>
        <name>Zn(2+)</name>
        <dbReference type="ChEBI" id="CHEBI:29105"/>
    </ligand>
</feature>
<keyword evidence="2" id="KW-0067">ATP-binding</keyword>
<feature type="binding site" evidence="2">
    <location>
        <position position="233"/>
    </location>
    <ligand>
        <name>Zn(2+)</name>
        <dbReference type="ChEBI" id="CHEBI:29105"/>
    </ligand>
</feature>
<dbReference type="STRING" id="1261640.BHK98_00230"/>
<dbReference type="GO" id="GO:0009252">
    <property type="term" value="P:peptidoglycan biosynthetic process"/>
    <property type="evidence" value="ECO:0007669"/>
    <property type="project" value="UniProtKB-UniRule"/>
</dbReference>
<gene>
    <name evidence="2" type="primary">murT</name>
    <name evidence="5" type="ORF">BHK98_00230</name>
</gene>
<dbReference type="Gene3D" id="3.40.1190.10">
    <property type="entry name" value="Mur-like, catalytic domain"/>
    <property type="match status" value="1"/>
</dbReference>
<dbReference type="InterPro" id="IPR013564">
    <property type="entry name" value="MurT_C"/>
</dbReference>
<dbReference type="PANTHER" id="PTHR23135">
    <property type="entry name" value="MUR LIGASE FAMILY MEMBER"/>
    <property type="match status" value="1"/>
</dbReference>
<feature type="domain" description="Mur ligase central" evidence="3">
    <location>
        <begin position="55"/>
        <end position="201"/>
    </location>
</feature>
<keyword evidence="2" id="KW-0862">Zinc</keyword>
<protein>
    <recommendedName>
        <fullName evidence="2">Lipid II isoglutaminyl synthase (glutamine-hydrolyzing) subunit MurT</fullName>
        <ecNumber evidence="2">6.3.5.13</ecNumber>
    </recommendedName>
</protein>
<comment type="catalytic activity">
    <reaction evidence="2">
        <text>beta-D-GlcNAc-(1-&gt;4)-Mur2Ac(oyl-L-Ala-gamma-D-O-P-Glu-L-Lys-D-Ala-D-Ala)-di-trans,octa-cis-undecaprenyl diphosphate + NH4(+) = beta-D-GlcNAc-(1-&gt;4)-Mur2Ac(oyl-L-Ala-D-isoglutaminyl-L-Lys-D-Ala-D-Ala)-di-trans,octa-cis-undecaprenyl diphosphate + phosphate + H(+)</text>
        <dbReference type="Rhea" id="RHEA:57932"/>
        <dbReference type="ChEBI" id="CHEBI:15378"/>
        <dbReference type="ChEBI" id="CHEBI:28938"/>
        <dbReference type="ChEBI" id="CHEBI:43474"/>
        <dbReference type="ChEBI" id="CHEBI:62233"/>
        <dbReference type="ChEBI" id="CHEBI:143132"/>
    </reaction>
</comment>
<evidence type="ECO:0000313" key="5">
    <source>
        <dbReference type="EMBL" id="OLR54654.1"/>
    </source>
</evidence>
<dbReference type="GO" id="GO:0008360">
    <property type="term" value="P:regulation of cell shape"/>
    <property type="evidence" value="ECO:0007669"/>
    <property type="project" value="UniProtKB-KW"/>
</dbReference>
<dbReference type="GO" id="GO:0140282">
    <property type="term" value="F:carbon-nitrogen ligase activity on lipid II"/>
    <property type="evidence" value="ECO:0007669"/>
    <property type="project" value="UniProtKB-UniRule"/>
</dbReference>
<organism evidence="5 6">
    <name type="scientific">Hornefia porci</name>
    <dbReference type="NCBI Taxonomy" id="2652292"/>
    <lineage>
        <taxon>Bacteria</taxon>
        <taxon>Bacillati</taxon>
        <taxon>Bacillota</taxon>
        <taxon>Clostridia</taxon>
        <taxon>Peptostreptococcales</taxon>
        <taxon>Anaerovoracaceae</taxon>
        <taxon>Hornefia</taxon>
    </lineage>
</organism>
<feature type="binding site" evidence="2">
    <location>
        <position position="230"/>
    </location>
    <ligand>
        <name>Zn(2+)</name>
        <dbReference type="ChEBI" id="CHEBI:29105"/>
    </ligand>
</feature>
<comment type="subunit">
    <text evidence="2">Forms a heterodimer with GatD.</text>
</comment>
<comment type="catalytic activity">
    <reaction evidence="2">
        <text>beta-D-GlcNAc-(1-&gt;4)-Mur2Ac(oyl-L-Ala-gamma-D-Glu-L-Lys-D-Ala-D-Ala)-di-trans,octa-cis-undecaprenyl diphosphate + ATP = beta-D-GlcNAc-(1-&gt;4)-Mur2Ac(oyl-L-Ala-gamma-D-O-P-Glu-L-Lys-D-Ala-D-Ala)-di-trans,octa-cis-undecaprenyl diphosphate + ADP</text>
        <dbReference type="Rhea" id="RHEA:59488"/>
        <dbReference type="ChEBI" id="CHEBI:30616"/>
        <dbReference type="ChEBI" id="CHEBI:60033"/>
        <dbReference type="ChEBI" id="CHEBI:143132"/>
        <dbReference type="ChEBI" id="CHEBI:456216"/>
    </reaction>
</comment>
<evidence type="ECO:0000259" key="3">
    <source>
        <dbReference type="Pfam" id="PF08245"/>
    </source>
</evidence>
<dbReference type="GO" id="GO:0071555">
    <property type="term" value="P:cell wall organization"/>
    <property type="evidence" value="ECO:0007669"/>
    <property type="project" value="UniProtKB-KW"/>
</dbReference>
<keyword evidence="6" id="KW-1185">Reference proteome</keyword>
<feature type="domain" description="Lipid II isoglutaminyl synthase (glutamine-hydrolyzing) subunit MurT C-terminal" evidence="4">
    <location>
        <begin position="325"/>
        <end position="434"/>
    </location>
</feature>
<accession>A0A1Q9JET8</accession>
<comment type="catalytic activity">
    <reaction evidence="2">
        <text>beta-D-GlcNAc-(1-&gt;4)-Mur2Ac(oyl-L-Ala-gamma-D-Glu-L-Lys-D-Ala-D-Ala)-di-trans,octa-cis-undecaprenyl diphosphate + L-glutamine + ATP + H2O = beta-D-GlcNAc-(1-&gt;4)-Mur2Ac(oyl-L-Ala-D-isoglutaminyl-L-Lys-D-Ala-D-Ala)-di-trans,octa-cis-undecaprenyl diphosphate + L-glutamate + ADP + phosphate + H(+)</text>
        <dbReference type="Rhea" id="RHEA:57928"/>
        <dbReference type="ChEBI" id="CHEBI:15377"/>
        <dbReference type="ChEBI" id="CHEBI:15378"/>
        <dbReference type="ChEBI" id="CHEBI:29985"/>
        <dbReference type="ChEBI" id="CHEBI:30616"/>
        <dbReference type="ChEBI" id="CHEBI:43474"/>
        <dbReference type="ChEBI" id="CHEBI:58359"/>
        <dbReference type="ChEBI" id="CHEBI:60033"/>
        <dbReference type="ChEBI" id="CHEBI:62233"/>
        <dbReference type="ChEBI" id="CHEBI:456216"/>
        <dbReference type="EC" id="6.3.5.13"/>
    </reaction>
</comment>
<dbReference type="EMBL" id="MJIE01000001">
    <property type="protein sequence ID" value="OLR54654.1"/>
    <property type="molecule type" value="Genomic_DNA"/>
</dbReference>
<keyword evidence="2" id="KW-0961">Cell wall biogenesis/degradation</keyword>
<evidence type="ECO:0000256" key="1">
    <source>
        <dbReference type="ARBA" id="ARBA00004752"/>
    </source>
</evidence>
<keyword evidence="2" id="KW-0479">Metal-binding</keyword>
<dbReference type="InterPro" id="IPR013221">
    <property type="entry name" value="Mur_ligase_cen"/>
</dbReference>
<dbReference type="HAMAP" id="MF_02214">
    <property type="entry name" value="Lipid_II_synth_MurT"/>
    <property type="match status" value="1"/>
</dbReference>
<evidence type="ECO:0000259" key="4">
    <source>
        <dbReference type="Pfam" id="PF08353"/>
    </source>
</evidence>
<dbReference type="PANTHER" id="PTHR23135:SF7">
    <property type="entry name" value="LIPID II ISOGLUTAMINYL SYNTHASE (GLUTAMINE-HYDROLYZING) SUBUNIT MURT"/>
    <property type="match status" value="1"/>
</dbReference>
<keyword evidence="2" id="KW-0573">Peptidoglycan synthesis</keyword>
<dbReference type="SUPFAM" id="SSF53623">
    <property type="entry name" value="MurD-like peptide ligases, catalytic domain"/>
    <property type="match status" value="1"/>
</dbReference>
<comment type="caution">
    <text evidence="5">The sequence shown here is derived from an EMBL/GenBank/DDBJ whole genome shotgun (WGS) entry which is preliminary data.</text>
</comment>
<dbReference type="UniPathway" id="UPA00219"/>
<feature type="binding site" evidence="2">
    <location>
        <position position="208"/>
    </location>
    <ligand>
        <name>Zn(2+)</name>
        <dbReference type="ChEBI" id="CHEBI:29105"/>
    </ligand>
</feature>
<dbReference type="InterPro" id="IPR036565">
    <property type="entry name" value="Mur-like_cat_sf"/>
</dbReference>
<keyword evidence="2" id="KW-0133">Cell shape</keyword>
<dbReference type="Proteomes" id="UP000187404">
    <property type="component" value="Unassembled WGS sequence"/>
</dbReference>
<comment type="similarity">
    <text evidence="2">Belongs to the MurCDEF family. MurT subfamily.</text>
</comment>
<dbReference type="EC" id="6.3.5.13" evidence="2"/>
<dbReference type="AlphaFoldDB" id="A0A1Q9JET8"/>
<keyword evidence="2" id="KW-0436">Ligase</keyword>